<sequence length="206" mass="23205">MVSVGRYGSIVISRHSRAIIGRELACSELRNTHSSSRFVSSRSVLRLANALVVLKRDCRGRGDRGSNLDVHDCFEDPPYECSRDCQLYSPSVSLRRATAQPQDSGAPLVYVYESGSRKRKMALPKGDCFRPRDMPESYSLKHFSTFASEIVVTEFRDRLRAWSSSESSIGCCPYIHELRSSKSGFLPAPTDRTALYLRARTFARQI</sequence>
<dbReference type="EMBL" id="OE180232">
    <property type="protein sequence ID" value="CAD7570851.1"/>
    <property type="molecule type" value="Genomic_DNA"/>
</dbReference>
<protein>
    <submittedName>
        <fullName evidence="1">(California timema) hypothetical protein</fullName>
    </submittedName>
</protein>
<organism evidence="1">
    <name type="scientific">Timema californicum</name>
    <name type="common">California timema</name>
    <name type="synonym">Walking stick</name>
    <dbReference type="NCBI Taxonomy" id="61474"/>
    <lineage>
        <taxon>Eukaryota</taxon>
        <taxon>Metazoa</taxon>
        <taxon>Ecdysozoa</taxon>
        <taxon>Arthropoda</taxon>
        <taxon>Hexapoda</taxon>
        <taxon>Insecta</taxon>
        <taxon>Pterygota</taxon>
        <taxon>Neoptera</taxon>
        <taxon>Polyneoptera</taxon>
        <taxon>Phasmatodea</taxon>
        <taxon>Timematodea</taxon>
        <taxon>Timematoidea</taxon>
        <taxon>Timematidae</taxon>
        <taxon>Timema</taxon>
    </lineage>
</organism>
<gene>
    <name evidence="1" type="ORF">TCMB3V08_LOCUS3539</name>
</gene>
<reference evidence="1" key="1">
    <citation type="submission" date="2020-11" db="EMBL/GenBank/DDBJ databases">
        <authorList>
            <person name="Tran Van P."/>
        </authorList>
    </citation>
    <scope>NUCLEOTIDE SEQUENCE</scope>
</reference>
<name>A0A7R9P5K0_TIMCA</name>
<proteinExistence type="predicted"/>
<dbReference type="AlphaFoldDB" id="A0A7R9P5K0"/>
<evidence type="ECO:0000313" key="1">
    <source>
        <dbReference type="EMBL" id="CAD7570851.1"/>
    </source>
</evidence>
<accession>A0A7R9P5K0</accession>